<keyword evidence="3" id="KW-1185">Reference proteome</keyword>
<dbReference type="Proteomes" id="UP000027195">
    <property type="component" value="Unassembled WGS sequence"/>
</dbReference>
<feature type="chain" id="PRO_5001645173" evidence="1">
    <location>
        <begin position="20"/>
        <end position="97"/>
    </location>
</feature>
<sequence>MTPPFQVLFVGITAAIIAADSFWLSPGNPSGQLVTTSLAKYFESNTADHVRVVLLEALHNVGGSYTHLDVAALQQIALSNIGLCQIQIYCYAQQCCL</sequence>
<proteinExistence type="predicted"/>
<reference evidence="3" key="1">
    <citation type="journal article" date="2014" name="Proc. Natl. Acad. Sci. U.S.A.">
        <title>Extensive sampling of basidiomycete genomes demonstrates inadequacy of the white-rot/brown-rot paradigm for wood decay fungi.</title>
        <authorList>
            <person name="Riley R."/>
            <person name="Salamov A.A."/>
            <person name="Brown D.W."/>
            <person name="Nagy L.G."/>
            <person name="Floudas D."/>
            <person name="Held B.W."/>
            <person name="Levasseur A."/>
            <person name="Lombard V."/>
            <person name="Morin E."/>
            <person name="Otillar R."/>
            <person name="Lindquist E.A."/>
            <person name="Sun H."/>
            <person name="LaButti K.M."/>
            <person name="Schmutz J."/>
            <person name="Jabbour D."/>
            <person name="Luo H."/>
            <person name="Baker S.E."/>
            <person name="Pisabarro A.G."/>
            <person name="Walton J.D."/>
            <person name="Blanchette R.A."/>
            <person name="Henrissat B."/>
            <person name="Martin F."/>
            <person name="Cullen D."/>
            <person name="Hibbett D.S."/>
            <person name="Grigoriev I.V."/>
        </authorList>
    </citation>
    <scope>NUCLEOTIDE SEQUENCE [LARGE SCALE GENOMIC DNA]</scope>
    <source>
        <strain evidence="3">FD-172 SS1</strain>
    </source>
</reference>
<dbReference type="EMBL" id="KL198094">
    <property type="protein sequence ID" value="KDQ08215.1"/>
    <property type="molecule type" value="Genomic_DNA"/>
</dbReference>
<accession>A0A067M0L2</accession>
<feature type="signal peptide" evidence="1">
    <location>
        <begin position="1"/>
        <end position="19"/>
    </location>
</feature>
<organism evidence="2 3">
    <name type="scientific">Botryobasidium botryosum (strain FD-172 SS1)</name>
    <dbReference type="NCBI Taxonomy" id="930990"/>
    <lineage>
        <taxon>Eukaryota</taxon>
        <taxon>Fungi</taxon>
        <taxon>Dikarya</taxon>
        <taxon>Basidiomycota</taxon>
        <taxon>Agaricomycotina</taxon>
        <taxon>Agaricomycetes</taxon>
        <taxon>Cantharellales</taxon>
        <taxon>Botryobasidiaceae</taxon>
        <taxon>Botryobasidium</taxon>
    </lineage>
</organism>
<dbReference type="InParanoid" id="A0A067M0L2"/>
<gene>
    <name evidence="2" type="ORF">BOTBODRAFT_38193</name>
</gene>
<evidence type="ECO:0000256" key="1">
    <source>
        <dbReference type="SAM" id="SignalP"/>
    </source>
</evidence>
<evidence type="ECO:0000313" key="3">
    <source>
        <dbReference type="Proteomes" id="UP000027195"/>
    </source>
</evidence>
<protein>
    <submittedName>
        <fullName evidence="2">Uncharacterized protein</fullName>
    </submittedName>
</protein>
<name>A0A067M0L2_BOTB1</name>
<dbReference type="HOGENOM" id="CLU_126089_1_0_1"/>
<keyword evidence="1" id="KW-0732">Signal</keyword>
<feature type="non-terminal residue" evidence="2">
    <location>
        <position position="97"/>
    </location>
</feature>
<dbReference type="AlphaFoldDB" id="A0A067M0L2"/>
<evidence type="ECO:0000313" key="2">
    <source>
        <dbReference type="EMBL" id="KDQ08215.1"/>
    </source>
</evidence>